<evidence type="ECO:0000313" key="7">
    <source>
        <dbReference type="Proteomes" id="UP001370348"/>
    </source>
</evidence>
<dbReference type="PANTHER" id="PTHR11051:SF13">
    <property type="entry name" value="GLYCOSYL TRANSFERASE"/>
    <property type="match status" value="1"/>
</dbReference>
<reference evidence="6 7" key="1">
    <citation type="submission" date="2021-12" db="EMBL/GenBank/DDBJ databases">
        <title>Discovery of the Pendulisporaceae a myxobacterial family with distinct sporulation behavior and unique specialized metabolism.</title>
        <authorList>
            <person name="Garcia R."/>
            <person name="Popoff A."/>
            <person name="Bader C.D."/>
            <person name="Loehr J."/>
            <person name="Walesch S."/>
            <person name="Walt C."/>
            <person name="Boldt J."/>
            <person name="Bunk B."/>
            <person name="Haeckl F.J.F.P.J."/>
            <person name="Gunesch A.P."/>
            <person name="Birkelbach J."/>
            <person name="Nuebel U."/>
            <person name="Pietschmann T."/>
            <person name="Bach T."/>
            <person name="Mueller R."/>
        </authorList>
    </citation>
    <scope>NUCLEOTIDE SEQUENCE [LARGE SCALE GENOMIC DNA]</scope>
    <source>
        <strain evidence="6 7">MSr11954</strain>
    </source>
</reference>
<keyword evidence="7" id="KW-1185">Reference proteome</keyword>
<accession>A0ABZ2LW65</accession>
<dbReference type="InterPro" id="IPR005195">
    <property type="entry name" value="Glyco_hydro_65_M"/>
</dbReference>
<evidence type="ECO:0000259" key="4">
    <source>
        <dbReference type="Pfam" id="PF03633"/>
    </source>
</evidence>
<proteinExistence type="inferred from homology"/>
<dbReference type="InterPro" id="IPR037018">
    <property type="entry name" value="GH65_N"/>
</dbReference>
<feature type="domain" description="Glycoside hydrolase family 65 N-terminal" evidence="5">
    <location>
        <begin position="15"/>
        <end position="271"/>
    </location>
</feature>
<dbReference type="Pfam" id="PF03636">
    <property type="entry name" value="Glyco_hydro_65N"/>
    <property type="match status" value="1"/>
</dbReference>
<sequence>MIEQRAYTVEPWGLTETELRLDLIAQSESLFALSNGHIGLRGNLDEGEPHGLPGTYLNALHELRPLPYAEAGYGFPEAGQTMINVTNGKILRLLIDDEPFDVRYGELRKHERHLDFRAGTLTRIAEWTSPAHRTIRVTSTRLVSFTHRSLMAIVYEVEPLDGPATVVLQSELMANEQMPPMGRDPREAAVLEAPLRSLEFEARDAMIELVHETNRSGIRMAAAMDHIVAGTAQVRIGAHAAADIGRVTVTDVLQPGQSLRVVKFVAYGWSRQRSLPAVRDQVSAALTSAHHAGIDGLMAEQRAYLDAFWKRADVELEGDTEIQQAVRFALFHVLQAGARAENRAIPAKGLTGPGYDGHAFWDTETFVLPVLTYTNPDSVADALRWRKSTLGIAQERARQLGLTGAAFPWRTITGDECSAYWPAGTAAFHVNADIADAVIRYVEVTGDLAFEEQTGMDLLVETARLWRALGHYDVYGNFRIDGVTGPDEYSCISDNNLYTNLMAQRNMVGAASACERHFIRARDLGVTADEMAEWRAAAAAMLIPFDEDLGVHQQAEGFTRHQIWDFENTKAEQYPLLLHFPYFDLYRKQVVKQSDLVLAMHLRGDAFTAEQKAKNFDYYERLTVRDSSLSSCTQAVIAAEVGHLRLAFDYLAEGALLDLQDLQKNTRNGLHIAALAGTWIALVAGLGGMRDCHGDLSFAPRLPDGLTRLTFTLTRRRMQLRVAVNATEATYELLQGEGVMHLKHHGEPITVEDGLVVRRPIPAAPVRPPPTQPKHRVPLRR</sequence>
<dbReference type="InterPro" id="IPR008928">
    <property type="entry name" value="6-hairpin_glycosidase_sf"/>
</dbReference>
<feature type="domain" description="Glycoside hydrolase family 65 central catalytic" evidence="3">
    <location>
        <begin position="327"/>
        <end position="679"/>
    </location>
</feature>
<dbReference type="Gene3D" id="1.50.10.10">
    <property type="match status" value="1"/>
</dbReference>
<dbReference type="InterPro" id="IPR017045">
    <property type="entry name" value="Malt_Pase/Glycosyl_Hdrlase"/>
</dbReference>
<evidence type="ECO:0008006" key="8">
    <source>
        <dbReference type="Google" id="ProtNLM"/>
    </source>
</evidence>
<dbReference type="InterPro" id="IPR011013">
    <property type="entry name" value="Gal_mutarotase_sf_dom"/>
</dbReference>
<dbReference type="PIRSF" id="PIRSF036289">
    <property type="entry name" value="Glycosyl_hydrolase_malt_phosph"/>
    <property type="match status" value="1"/>
</dbReference>
<dbReference type="SUPFAM" id="SSF74650">
    <property type="entry name" value="Galactose mutarotase-like"/>
    <property type="match status" value="1"/>
</dbReference>
<dbReference type="Gene3D" id="2.70.98.40">
    <property type="entry name" value="Glycoside hydrolase, family 65, N-terminal domain"/>
    <property type="match status" value="1"/>
</dbReference>
<evidence type="ECO:0000259" key="3">
    <source>
        <dbReference type="Pfam" id="PF03632"/>
    </source>
</evidence>
<feature type="domain" description="Glycoside hydrolase family 65 C-terminal" evidence="4">
    <location>
        <begin position="689"/>
        <end position="751"/>
    </location>
</feature>
<comment type="similarity">
    <text evidence="1">Belongs to the glycosyl hydrolase 65 family.</text>
</comment>
<gene>
    <name evidence="6" type="ORF">LZC94_36575</name>
</gene>
<organism evidence="6 7">
    <name type="scientific">Pendulispora albinea</name>
    <dbReference type="NCBI Taxonomy" id="2741071"/>
    <lineage>
        <taxon>Bacteria</taxon>
        <taxon>Pseudomonadati</taxon>
        <taxon>Myxococcota</taxon>
        <taxon>Myxococcia</taxon>
        <taxon>Myxococcales</taxon>
        <taxon>Sorangiineae</taxon>
        <taxon>Pendulisporaceae</taxon>
        <taxon>Pendulispora</taxon>
    </lineage>
</organism>
<dbReference type="InterPro" id="IPR005194">
    <property type="entry name" value="Glyco_hydro_65_C"/>
</dbReference>
<feature type="region of interest" description="Disordered" evidence="2">
    <location>
        <begin position="761"/>
        <end position="781"/>
    </location>
</feature>
<evidence type="ECO:0000259" key="5">
    <source>
        <dbReference type="Pfam" id="PF03636"/>
    </source>
</evidence>
<dbReference type="RefSeq" id="WP_394822969.1">
    <property type="nucleotide sequence ID" value="NZ_CP089984.1"/>
</dbReference>
<dbReference type="Pfam" id="PF03632">
    <property type="entry name" value="Glyco_hydro_65m"/>
    <property type="match status" value="1"/>
</dbReference>
<dbReference type="Pfam" id="PF03633">
    <property type="entry name" value="Glyco_hydro_65C"/>
    <property type="match status" value="1"/>
</dbReference>
<dbReference type="InterPro" id="IPR012341">
    <property type="entry name" value="6hp_glycosidase-like_sf"/>
</dbReference>
<dbReference type="InterPro" id="IPR005196">
    <property type="entry name" value="Glyco_hydro_65_N"/>
</dbReference>
<evidence type="ECO:0000313" key="6">
    <source>
        <dbReference type="EMBL" id="WXB13346.1"/>
    </source>
</evidence>
<dbReference type="Proteomes" id="UP001370348">
    <property type="component" value="Chromosome"/>
</dbReference>
<dbReference type="PANTHER" id="PTHR11051">
    <property type="entry name" value="GLYCOSYL HYDROLASE-RELATED"/>
    <property type="match status" value="1"/>
</dbReference>
<dbReference type="EMBL" id="CP089984">
    <property type="protein sequence ID" value="WXB13346.1"/>
    <property type="molecule type" value="Genomic_DNA"/>
</dbReference>
<protein>
    <recommendedName>
        <fullName evidence="8">Glycosyl hydrolase</fullName>
    </recommendedName>
</protein>
<evidence type="ECO:0000256" key="2">
    <source>
        <dbReference type="SAM" id="MobiDB-lite"/>
    </source>
</evidence>
<feature type="compositionally biased region" description="Pro residues" evidence="2">
    <location>
        <begin position="762"/>
        <end position="772"/>
    </location>
</feature>
<dbReference type="Gene3D" id="2.60.420.10">
    <property type="entry name" value="Maltose phosphorylase, domain 3"/>
    <property type="match status" value="1"/>
</dbReference>
<name>A0ABZ2LW65_9BACT</name>
<evidence type="ECO:0000256" key="1">
    <source>
        <dbReference type="ARBA" id="ARBA00006768"/>
    </source>
</evidence>
<dbReference type="SUPFAM" id="SSF48208">
    <property type="entry name" value="Six-hairpin glycosidases"/>
    <property type="match status" value="1"/>
</dbReference>